<dbReference type="AlphaFoldDB" id="A0A150TUC3"/>
<gene>
    <name evidence="2" type="ORF">BE21_02100</name>
</gene>
<dbReference type="CDD" id="cd02440">
    <property type="entry name" value="AdoMet_MTases"/>
    <property type="match status" value="1"/>
</dbReference>
<dbReference type="PANTHER" id="PTHR43464:SF71">
    <property type="entry name" value="METHYLTRANSFERASE, PUTATIVE-RELATED"/>
    <property type="match status" value="1"/>
</dbReference>
<accession>A0A150TUC3</accession>
<dbReference type="EMBL" id="JEME01001106">
    <property type="protein sequence ID" value="KYG08078.1"/>
    <property type="molecule type" value="Genomic_DNA"/>
</dbReference>
<proteinExistence type="predicted"/>
<dbReference type="Proteomes" id="UP000075502">
    <property type="component" value="Unassembled WGS sequence"/>
</dbReference>
<dbReference type="InterPro" id="IPR041698">
    <property type="entry name" value="Methyltransf_25"/>
</dbReference>
<evidence type="ECO:0000259" key="1">
    <source>
        <dbReference type="Pfam" id="PF13649"/>
    </source>
</evidence>
<feature type="domain" description="Methyltransferase" evidence="1">
    <location>
        <begin position="47"/>
        <end position="142"/>
    </location>
</feature>
<dbReference type="PANTHER" id="PTHR43464">
    <property type="entry name" value="METHYLTRANSFERASE"/>
    <property type="match status" value="1"/>
</dbReference>
<comment type="caution">
    <text evidence="2">The sequence shown here is derived from an EMBL/GenBank/DDBJ whole genome shotgun (WGS) entry which is preliminary data.</text>
</comment>
<dbReference type="GO" id="GO:0010420">
    <property type="term" value="F:polyprenyldihydroxybenzoate methyltransferase activity"/>
    <property type="evidence" value="ECO:0007669"/>
    <property type="project" value="TreeGrafter"/>
</dbReference>
<dbReference type="SUPFAM" id="SSF53335">
    <property type="entry name" value="S-adenosyl-L-methionine-dependent methyltransferases"/>
    <property type="match status" value="1"/>
</dbReference>
<sequence>MSAEPDKAASGGYVLGYDDAVVDKLAKRNAQREAAFLLPFIPLQGRVLDAGCGPGSITRGLAQLLPGGSVVGVDFDAGQIERARGRAAEQGLANVQFEVADVTALPYPDGAFDVVFAHTLMMHLRDPRAALAELSRVCAPGGIVGLRDGLGSFDRLPGFPEGARVNDLHELLMAAIRASGGMPDVGLRLRGWFHELGMAMVRSQAHSVVYDSPADLTLLCSWHRSLLQGRLGRTAVAEGLISAEALAGFMDRMEAWASDPGAISVVVWIEHIAQKPRSDEEHA</sequence>
<dbReference type="Gene3D" id="3.40.50.150">
    <property type="entry name" value="Vaccinia Virus protein VP39"/>
    <property type="match status" value="1"/>
</dbReference>
<evidence type="ECO:0000313" key="3">
    <source>
        <dbReference type="Proteomes" id="UP000075502"/>
    </source>
</evidence>
<evidence type="ECO:0000313" key="2">
    <source>
        <dbReference type="EMBL" id="KYG08078.1"/>
    </source>
</evidence>
<protein>
    <recommendedName>
        <fullName evidence="1">Methyltransferase domain-containing protein</fullName>
    </recommendedName>
</protein>
<organism evidence="2 3">
    <name type="scientific">Sorangium cellulosum</name>
    <name type="common">Polyangium cellulosum</name>
    <dbReference type="NCBI Taxonomy" id="56"/>
    <lineage>
        <taxon>Bacteria</taxon>
        <taxon>Pseudomonadati</taxon>
        <taxon>Myxococcota</taxon>
        <taxon>Polyangia</taxon>
        <taxon>Polyangiales</taxon>
        <taxon>Polyangiaceae</taxon>
        <taxon>Sorangium</taxon>
    </lineage>
</organism>
<reference evidence="2 3" key="1">
    <citation type="submission" date="2014-02" db="EMBL/GenBank/DDBJ databases">
        <title>The small core and large imbalanced accessory genome model reveals a collaborative survival strategy of Sorangium cellulosum strains in nature.</title>
        <authorList>
            <person name="Han K."/>
            <person name="Peng R."/>
            <person name="Blom J."/>
            <person name="Li Y.-Z."/>
        </authorList>
    </citation>
    <scope>NUCLEOTIDE SEQUENCE [LARGE SCALE GENOMIC DNA]</scope>
    <source>
        <strain evidence="2 3">So0007-03</strain>
    </source>
</reference>
<dbReference type="Pfam" id="PF13649">
    <property type="entry name" value="Methyltransf_25"/>
    <property type="match status" value="1"/>
</dbReference>
<name>A0A150TUC3_SORCE</name>
<dbReference type="InterPro" id="IPR029063">
    <property type="entry name" value="SAM-dependent_MTases_sf"/>
</dbReference>